<dbReference type="eggNOG" id="ENOG50333VV">
    <property type="taxonomic scope" value="Bacteria"/>
</dbReference>
<dbReference type="OrthoDB" id="1907642at2"/>
<dbReference type="Proteomes" id="UP000000822">
    <property type="component" value="Chromosome"/>
</dbReference>
<evidence type="ECO:0000313" key="1">
    <source>
        <dbReference type="EMBL" id="BAC12792.1"/>
    </source>
</evidence>
<evidence type="ECO:0000313" key="2">
    <source>
        <dbReference type="Proteomes" id="UP000000822"/>
    </source>
</evidence>
<reference evidence="1 2" key="2">
    <citation type="journal article" date="2002" name="Nucleic Acids Res.">
        <title>Genome sequence of Oceanobacillus iheyensis isolated from the Iheya Ridge and its unexpected adaptive capabilities to extreme environments.</title>
        <authorList>
            <person name="Takami H."/>
            <person name="Takaki Y."/>
            <person name="Uchiyama I."/>
        </authorList>
    </citation>
    <scope>NUCLEOTIDE SEQUENCE [LARGE SCALE GENOMIC DNA]</scope>
    <source>
        <strain evidence="2">DSM 14371 / CIP 107618 / JCM 11309 / KCTC 3954 / HTE831</strain>
    </source>
</reference>
<dbReference type="AlphaFoldDB" id="Q8ES08"/>
<reference evidence="1 2" key="1">
    <citation type="journal article" date="2001" name="FEMS Microbiol. Lett.">
        <title>Oceanobacillus iheyensis gen. nov., sp. nov., a deep-sea extremely halotolerant and alkaliphilic species isolated from a depth of 1050 m on the Iheya Ridge.</title>
        <authorList>
            <person name="Lu J."/>
            <person name="Nogi Y."/>
            <person name="Takami H."/>
        </authorList>
    </citation>
    <scope>NUCLEOTIDE SEQUENCE [LARGE SCALE GENOMIC DNA]</scope>
    <source>
        <strain evidence="2">DSM 14371 / CIP 107618 / JCM 11309 / KCTC 3954 / HTE831</strain>
    </source>
</reference>
<gene>
    <name evidence="1" type="ordered locus">OB0836</name>
</gene>
<dbReference type="KEGG" id="oih:OB0836"/>
<proteinExistence type="predicted"/>
<dbReference type="HOGENOM" id="CLU_1968284_0_0_9"/>
<dbReference type="EMBL" id="BA000028">
    <property type="protein sequence ID" value="BAC12792.1"/>
    <property type="molecule type" value="Genomic_DNA"/>
</dbReference>
<dbReference type="NCBIfam" id="TIGR04398">
    <property type="entry name" value="SLAP_DUP"/>
    <property type="match status" value="1"/>
</dbReference>
<dbReference type="RefSeq" id="WP_011065242.1">
    <property type="nucleotide sequence ID" value="NC_004193.1"/>
</dbReference>
<dbReference type="STRING" id="221109.gene:10733057"/>
<accession>Q8ES08</accession>
<dbReference type="InterPro" id="IPR030910">
    <property type="entry name" value="SLAP_dom"/>
</dbReference>
<sequence length="127" mass="14747">MPQTLTFEPSWDKALPEQDRLKIKQTFAQIDHDTSEPSITFTPLWQAKNYKGELLVTVIINNYSEKELTFDQTSIHYIERGQILATHFFTLKTVIIPPKTSMPWAFIFPVKNISQQATFDNGFLRLV</sequence>
<name>Q8ES08_OCEIH</name>
<protein>
    <recommendedName>
        <fullName evidence="3">SLAP domain-containing protein</fullName>
    </recommendedName>
</protein>
<evidence type="ECO:0008006" key="3">
    <source>
        <dbReference type="Google" id="ProtNLM"/>
    </source>
</evidence>
<organism evidence="1 2">
    <name type="scientific">Oceanobacillus iheyensis (strain DSM 14371 / CIP 107618 / JCM 11309 / KCTC 3954 / HTE831)</name>
    <dbReference type="NCBI Taxonomy" id="221109"/>
    <lineage>
        <taxon>Bacteria</taxon>
        <taxon>Bacillati</taxon>
        <taxon>Bacillota</taxon>
        <taxon>Bacilli</taxon>
        <taxon>Bacillales</taxon>
        <taxon>Bacillaceae</taxon>
        <taxon>Oceanobacillus</taxon>
    </lineage>
</organism>
<keyword evidence="2" id="KW-1185">Reference proteome</keyword>